<dbReference type="GO" id="GO:0033328">
    <property type="term" value="F:peroxisome membrane targeting sequence binding"/>
    <property type="evidence" value="ECO:0007669"/>
    <property type="project" value="TreeGrafter"/>
</dbReference>
<dbReference type="InterPro" id="IPR038322">
    <property type="entry name" value="Pex19_C_sf"/>
</dbReference>
<proteinExistence type="predicted"/>
<organism evidence="2 3">
    <name type="scientific">Trypanosoma rangeli SC58</name>
    <dbReference type="NCBI Taxonomy" id="429131"/>
    <lineage>
        <taxon>Eukaryota</taxon>
        <taxon>Discoba</taxon>
        <taxon>Euglenozoa</taxon>
        <taxon>Kinetoplastea</taxon>
        <taxon>Metakinetoplastina</taxon>
        <taxon>Trypanosomatida</taxon>
        <taxon>Trypanosomatidae</taxon>
        <taxon>Trypanosoma</taxon>
        <taxon>Herpetosoma</taxon>
    </lineage>
</organism>
<reference evidence="2 3" key="1">
    <citation type="submission" date="2013-07" db="EMBL/GenBank/DDBJ databases">
        <authorList>
            <person name="Stoco P.H."/>
            <person name="Wagner G."/>
            <person name="Gerber A."/>
            <person name="Zaha A."/>
            <person name="Thompson C."/>
            <person name="Bartholomeu D.C."/>
            <person name="Luckemeyer D.D."/>
            <person name="Bahia D."/>
            <person name="Loreto E."/>
            <person name="Prestes E.B."/>
            <person name="Lima F.M."/>
            <person name="Rodrigues-Luiz G."/>
            <person name="Vallejo G.A."/>
            <person name="Filho J.F."/>
            <person name="Monteiro K.M."/>
            <person name="Tyler K.M."/>
            <person name="de Almeida L.G."/>
            <person name="Ortiz M.F."/>
            <person name="Siervo M.A."/>
            <person name="de Moraes M.H."/>
            <person name="Cunha O.L."/>
            <person name="Mendonca-Neto R."/>
            <person name="Silva R."/>
            <person name="Teixeira S.M."/>
            <person name="Murta S.M."/>
            <person name="Sincero T.C."/>
            <person name="Mendes T.A."/>
            <person name="Urmenyi T.P."/>
            <person name="Silva V.G."/>
            <person name="da Rocha W.D."/>
            <person name="Andersson B."/>
            <person name="Romanha A.J."/>
            <person name="Steindel M."/>
            <person name="de Vasconcelos A.T."/>
            <person name="Grisard E.C."/>
        </authorList>
    </citation>
    <scope>NUCLEOTIDE SEQUENCE [LARGE SCALE GENOMIC DNA]</scope>
    <source>
        <strain evidence="2 3">SC58</strain>
    </source>
</reference>
<evidence type="ECO:0000256" key="1">
    <source>
        <dbReference type="SAM" id="MobiDB-lite"/>
    </source>
</evidence>
<dbReference type="PANTHER" id="PTHR12774">
    <property type="entry name" value="PEROXISOMAL BIOGENESIS FACTOR 19"/>
    <property type="match status" value="1"/>
</dbReference>
<dbReference type="Proteomes" id="UP000031737">
    <property type="component" value="Unassembled WGS sequence"/>
</dbReference>
<dbReference type="OrthoDB" id="21292at2759"/>
<comment type="caution">
    <text evidence="2">The sequence shown here is derived from an EMBL/GenBank/DDBJ whole genome shotgun (WGS) entry which is preliminary data.</text>
</comment>
<dbReference type="InterPro" id="IPR006708">
    <property type="entry name" value="Pex19"/>
</dbReference>
<feature type="compositionally biased region" description="Polar residues" evidence="1">
    <location>
        <begin position="153"/>
        <end position="176"/>
    </location>
</feature>
<dbReference type="Gene3D" id="1.20.120.900">
    <property type="entry name" value="Pex19, mPTS binding domain"/>
    <property type="match status" value="1"/>
</dbReference>
<dbReference type="GO" id="GO:0045046">
    <property type="term" value="P:protein import into peroxisome membrane"/>
    <property type="evidence" value="ECO:0007669"/>
    <property type="project" value="TreeGrafter"/>
</dbReference>
<dbReference type="GO" id="GO:0005778">
    <property type="term" value="C:peroxisomal membrane"/>
    <property type="evidence" value="ECO:0007669"/>
    <property type="project" value="TreeGrafter"/>
</dbReference>
<protein>
    <recommendedName>
        <fullName evidence="4">Peroxin 19</fullName>
    </recommendedName>
</protein>
<dbReference type="PANTHER" id="PTHR12774:SF2">
    <property type="entry name" value="PEROXISOMAL BIOGENESIS FACTOR 19"/>
    <property type="match status" value="1"/>
</dbReference>
<feature type="region of interest" description="Disordered" evidence="1">
    <location>
        <begin position="21"/>
        <end position="56"/>
    </location>
</feature>
<dbReference type="EMBL" id="AUPL01006894">
    <property type="protein sequence ID" value="ESL05457.1"/>
    <property type="molecule type" value="Genomic_DNA"/>
</dbReference>
<evidence type="ECO:0000313" key="3">
    <source>
        <dbReference type="Proteomes" id="UP000031737"/>
    </source>
</evidence>
<dbReference type="VEuPathDB" id="TriTrypDB:TRSC58_06894"/>
<dbReference type="AlphaFoldDB" id="A0A061IWP5"/>
<dbReference type="Pfam" id="PF04614">
    <property type="entry name" value="Pex19"/>
    <property type="match status" value="1"/>
</dbReference>
<sequence>MAHSHDDDDLDALLDDCINTMDEQERRHEDEVKARDAAREAELEKRRAESDSGNEMMRLLQSLVSGGSGDADTDPDGLMNQLQGEITRVSSLIDELPDVSEEERASIAHVREMFDRLTTMSSTTDGDAAGGDDMDSEALVEALKKCMEDIERTTGNGAGNTAASVSEDTAPSPEATTGIANAADVEGAVTAGLSGILLECLLDPGMLGVMKLMQKAYPRWLATNEEDTSAEDLERYKKQFEIVNSICDLAGDAPIDREDATKTSELISLTHELTSLGALPPGLEKLVSEEQPRE</sequence>
<gene>
    <name evidence="2" type="ORF">TRSC58_06894</name>
</gene>
<feature type="region of interest" description="Disordered" evidence="1">
    <location>
        <begin position="152"/>
        <end position="176"/>
    </location>
</feature>
<evidence type="ECO:0000313" key="2">
    <source>
        <dbReference type="EMBL" id="ESL05457.1"/>
    </source>
</evidence>
<accession>A0A061IWP5</accession>
<keyword evidence="3" id="KW-1185">Reference proteome</keyword>
<evidence type="ECO:0008006" key="4">
    <source>
        <dbReference type="Google" id="ProtNLM"/>
    </source>
</evidence>
<name>A0A061IWP5_TRYRA</name>
<feature type="compositionally biased region" description="Basic and acidic residues" evidence="1">
    <location>
        <begin position="23"/>
        <end position="50"/>
    </location>
</feature>